<accession>A0A8D9EHY9</accession>
<protein>
    <submittedName>
        <fullName evidence="1">Uncharacterized protein</fullName>
    </submittedName>
</protein>
<organism evidence="1">
    <name type="scientific">Cacopsylla melanoneura</name>
    <dbReference type="NCBI Taxonomy" id="428564"/>
    <lineage>
        <taxon>Eukaryota</taxon>
        <taxon>Metazoa</taxon>
        <taxon>Ecdysozoa</taxon>
        <taxon>Arthropoda</taxon>
        <taxon>Hexapoda</taxon>
        <taxon>Insecta</taxon>
        <taxon>Pterygota</taxon>
        <taxon>Neoptera</taxon>
        <taxon>Paraneoptera</taxon>
        <taxon>Hemiptera</taxon>
        <taxon>Sternorrhyncha</taxon>
        <taxon>Psylloidea</taxon>
        <taxon>Psyllidae</taxon>
        <taxon>Psyllinae</taxon>
        <taxon>Cacopsylla</taxon>
    </lineage>
</organism>
<evidence type="ECO:0000313" key="1">
    <source>
        <dbReference type="EMBL" id="CAG6754137.1"/>
    </source>
</evidence>
<dbReference type="AlphaFoldDB" id="A0A8D9EHY9"/>
<reference evidence="1" key="1">
    <citation type="submission" date="2021-05" db="EMBL/GenBank/DDBJ databases">
        <authorList>
            <person name="Alioto T."/>
            <person name="Alioto T."/>
            <person name="Gomez Garrido J."/>
        </authorList>
    </citation>
    <scope>NUCLEOTIDE SEQUENCE</scope>
</reference>
<proteinExistence type="predicted"/>
<name>A0A8D9EHY9_9HEMI</name>
<dbReference type="EMBL" id="HBUF01538371">
    <property type="protein sequence ID" value="CAG6754137.1"/>
    <property type="molecule type" value="Transcribed_RNA"/>
</dbReference>
<sequence>MLFILELIVTFQVLINNISTNIKNDFLLDVWLGGVKKRVDQGLAVGLKTGIRTDNPNQPSKLALLKGFTMINKNTKHKSSRWLTAVQDGRANLALLETWVYGLQNYVSYN</sequence>